<feature type="region of interest" description="Disordered" evidence="1">
    <location>
        <begin position="26"/>
        <end position="55"/>
    </location>
</feature>
<evidence type="ECO:0000256" key="2">
    <source>
        <dbReference type="SAM" id="Phobius"/>
    </source>
</evidence>
<organism evidence="3 4">
    <name type="scientific">Aspergillus ruber (strain CBS 135680)</name>
    <dbReference type="NCBI Taxonomy" id="1388766"/>
    <lineage>
        <taxon>Eukaryota</taxon>
        <taxon>Fungi</taxon>
        <taxon>Dikarya</taxon>
        <taxon>Ascomycota</taxon>
        <taxon>Pezizomycotina</taxon>
        <taxon>Eurotiomycetes</taxon>
        <taxon>Eurotiomycetidae</taxon>
        <taxon>Eurotiales</taxon>
        <taxon>Aspergillaceae</taxon>
        <taxon>Aspergillus</taxon>
        <taxon>Aspergillus subgen. Aspergillus</taxon>
    </lineage>
</organism>
<keyword evidence="2" id="KW-0472">Membrane</keyword>
<dbReference type="STRING" id="1388766.A0A017SHI1"/>
<protein>
    <recommendedName>
        <fullName evidence="5">DUF1275 domain protein</fullName>
    </recommendedName>
</protein>
<dbReference type="GeneID" id="63693997"/>
<proteinExistence type="predicted"/>
<dbReference type="PANTHER" id="PTHR37488:SF6">
    <property type="entry name" value="DUF1275 DOMAIN PROTEIN (AFU_ORTHOLOGUE AFUA_3G07550)"/>
    <property type="match status" value="1"/>
</dbReference>
<keyword evidence="2" id="KW-0812">Transmembrane</keyword>
<feature type="compositionally biased region" description="Polar residues" evidence="1">
    <location>
        <begin position="45"/>
        <end position="55"/>
    </location>
</feature>
<dbReference type="AlphaFoldDB" id="A0A017SHI1"/>
<feature type="transmembrane region" description="Helical" evidence="2">
    <location>
        <begin position="254"/>
        <end position="271"/>
    </location>
</feature>
<feature type="transmembrane region" description="Helical" evidence="2">
    <location>
        <begin position="160"/>
        <end position="178"/>
    </location>
</feature>
<feature type="transmembrane region" description="Helical" evidence="2">
    <location>
        <begin position="127"/>
        <end position="148"/>
    </location>
</feature>
<dbReference type="PANTHER" id="PTHR37488">
    <property type="entry name" value="DUF1275 DOMAIN-CONTAINING PROTEIN"/>
    <property type="match status" value="1"/>
</dbReference>
<feature type="compositionally biased region" description="Basic and acidic residues" evidence="1">
    <location>
        <begin position="31"/>
        <end position="44"/>
    </location>
</feature>
<dbReference type="HOGENOM" id="CLU_061825_0_1_1"/>
<keyword evidence="2" id="KW-1133">Transmembrane helix</keyword>
<evidence type="ECO:0008006" key="5">
    <source>
        <dbReference type="Google" id="ProtNLM"/>
    </source>
</evidence>
<dbReference type="EMBL" id="KK088419">
    <property type="protein sequence ID" value="EYE96074.1"/>
    <property type="molecule type" value="Genomic_DNA"/>
</dbReference>
<accession>A0A017SHI1</accession>
<feature type="transmembrane region" description="Helical" evidence="2">
    <location>
        <begin position="277"/>
        <end position="297"/>
    </location>
</feature>
<name>A0A017SHI1_ASPRC</name>
<gene>
    <name evidence="3" type="ORF">EURHEDRAFT_376606</name>
</gene>
<evidence type="ECO:0000256" key="1">
    <source>
        <dbReference type="SAM" id="MobiDB-lite"/>
    </source>
</evidence>
<evidence type="ECO:0000313" key="4">
    <source>
        <dbReference type="Proteomes" id="UP000019804"/>
    </source>
</evidence>
<reference evidence="4" key="1">
    <citation type="journal article" date="2014" name="Nat. Commun.">
        <title>Genomic adaptations of the halophilic Dead Sea filamentous fungus Eurotium rubrum.</title>
        <authorList>
            <person name="Kis-Papo T."/>
            <person name="Weig A.R."/>
            <person name="Riley R."/>
            <person name="Persoh D."/>
            <person name="Salamov A."/>
            <person name="Sun H."/>
            <person name="Lipzen A."/>
            <person name="Wasser S.P."/>
            <person name="Rambold G."/>
            <person name="Grigoriev I.V."/>
            <person name="Nevo E."/>
        </authorList>
    </citation>
    <scope>NUCLEOTIDE SEQUENCE [LARGE SCALE GENOMIC DNA]</scope>
    <source>
        <strain evidence="4">CBS 135680</strain>
    </source>
</reference>
<dbReference type="InterPro" id="IPR010699">
    <property type="entry name" value="DUF1275"/>
</dbReference>
<keyword evidence="4" id="KW-1185">Reference proteome</keyword>
<evidence type="ECO:0000313" key="3">
    <source>
        <dbReference type="EMBL" id="EYE96074.1"/>
    </source>
</evidence>
<sequence>MQGHYSYPGATPYVHRLAYEDGVRNHTYQPRPEDHPALRSDLESRTGSLSSQETVTIEPKRGPVARYFLAEINPRRTYLLLIICSFIAGLVDALSYNAWSTFTGMQTGNTVFMALGASNQPSYPDYLWAKALIAFSVYLTSNFFFTYVARALTPLRRTTMLLVFGLQTLALLIAALLVELEVILPRPEEYTAPIQWTQIFAIALLAFSQAGQISASRILGYNEVPTLSVTTILADMLADPHLFELHNPKRNRRLAGFIASFVGAMTSGFLSRETEMVACLWLAMALKVVVTLCFFVWRDDRETEKKDLEGQ</sequence>
<dbReference type="Pfam" id="PF06912">
    <property type="entry name" value="DUF1275"/>
    <property type="match status" value="1"/>
</dbReference>
<feature type="transmembrane region" description="Helical" evidence="2">
    <location>
        <begin position="78"/>
        <end position="99"/>
    </location>
</feature>
<dbReference type="OrthoDB" id="5223589at2759"/>
<dbReference type="Proteomes" id="UP000019804">
    <property type="component" value="Unassembled WGS sequence"/>
</dbReference>
<dbReference type="RefSeq" id="XP_040639762.1">
    <property type="nucleotide sequence ID" value="XM_040778873.1"/>
</dbReference>